<feature type="transmembrane region" description="Helical" evidence="11">
    <location>
        <begin position="123"/>
        <end position="144"/>
    </location>
</feature>
<dbReference type="Pfam" id="PF00566">
    <property type="entry name" value="RabGAP-TBC"/>
    <property type="match status" value="1"/>
</dbReference>
<evidence type="ECO:0000256" key="7">
    <source>
        <dbReference type="ARBA" id="ARBA00022989"/>
    </source>
</evidence>
<comment type="similarity">
    <text evidence="3">Belongs to the DDAH family.</text>
</comment>
<evidence type="ECO:0000313" key="14">
    <source>
        <dbReference type="Proteomes" id="UP000663868"/>
    </source>
</evidence>
<dbReference type="SUPFAM" id="SSF47923">
    <property type="entry name" value="Ypt/Rab-GAP domain of gyp1p"/>
    <property type="match status" value="2"/>
</dbReference>
<dbReference type="Gene3D" id="3.75.10.10">
    <property type="entry name" value="L-arginine/glycine Amidinotransferase, Chain A"/>
    <property type="match status" value="1"/>
</dbReference>
<keyword evidence="8 11" id="KW-0472">Membrane</keyword>
<evidence type="ECO:0000256" key="1">
    <source>
        <dbReference type="ARBA" id="ARBA00004370"/>
    </source>
</evidence>
<sequence>MASPNDSDPSRATTYAAPEQAQSDQKPHMQPQVQVQYVLPPNMQQGGPVLFGQQSGGQIFVQPIGYVDPSSGQICDWLPWSITNIFVGWCLLGLLPLIFSLICRSRKASNDASGARTMSTLALIFNILVTLAGLVAWIVLIIVLSPNENDLILETNPDENISQVSSEQKARPDLTKSVLFHGVVYLGSASITAPRSEEELHKNMAILNEQSNMNIEVTLCVPDNADGVVRLLDPQSEGEISSYLVSQIIFCARGPSGTPLSCCWAFTTSRPSMLLNQQNDKTPSGKLQYEVLYQCQVFRCENQDAIYRILLSFANAFRRTANNQSVNSRRTTSIISNAIQATVAQLQQQTASNSNQLPSNLQIFDGTIKFRCFLDIKEENTDSKGNVTLISAPRPEKNVFNLRKNIRKNVSVTLQQIRGTPLNIERCFGLLLAQGRNVRASDMQLLDLETMGKSDDNRSYGVRGYWNPLARAFKDLIHLNEETSKGARVFLTIALDVVISGISEPVRFVIEAKARITEINKSNDTNSQDISDTIWSSFKKVTPFTEEFDMIVKQVSSKSSHQDQVYEVVQLESKTEAERRAKFERLSSRITNNTGEDDNDDIIISGFGHVSKECDADVLNNWNEILIKWRKNYNERPNGLQILVQKGIPEALRCEVWQLLAGSVKDEKEMIDTYRYLLTKESSSERIIINDLNRTFPAHEYFKEQGGIGQEALYKLSRAYSVRDEEVGYCQGVSFVIATILIHMPEEQAFMLLCKLMEDERYLLRLMYKANFENLQMKFYQLNCLIEENLPDIYAHFYDLKVECHMFASQWFLTLFTAKFPLYVVFRIMDIFLYEGFNAIFAVALSLLKCNQKDLLSLDFEGVMRFFRVNLPKKYLCEDHADELIQAACSMKLNIKKLKRYEKEYLTRRAEEEQKQTPLQRLEVDNKRLTENCMRSEFENEMLALELVNDRIKLKERLHQADDHIETLTRELEATKLIVRQSEELAIRLNEQLQHTREAFRDTCDDLQQAQKSVHDYKQICSQLNNQLDKHKEKYIQKMEFIHTKCCESCKSLIYSPPPSNVSTPERETSNNNLNEDDLPSVIPSDVANRLHRVEIELAEKKLALTQALCDNQELTRKLQRTTSMMSDSDTISISSIRSNNQNSSGSWLSKTIMLTYPFNFHFTSAIVCRVATSLKDAALYQREIREVINIEKARRQHQDYIATLRKLGLDVIELPADESLPEGVFVEDTAVICDGIALMCRPGIPGRLKEVDIIRTILKREGLIIIDIEDPLATIDGGDVLFTGREFFVGLSKTTNMAGAKAVASAFPEYPVTLLRVKKGTHLKNFVTMIGMDTMAIGGSCIAKDLLRQMEENSEYKSYKTITLNDDPPANCLWINGTVLHLPYDQRYGESIRILTNRLGPTASHTELSNSEFSKIDCVISSRCLLFNRPKDNKNTDR</sequence>
<dbReference type="SMART" id="SM00462">
    <property type="entry name" value="PTB"/>
    <property type="match status" value="1"/>
</dbReference>
<organism evidence="13 14">
    <name type="scientific">Adineta steineri</name>
    <dbReference type="NCBI Taxonomy" id="433720"/>
    <lineage>
        <taxon>Eukaryota</taxon>
        <taxon>Metazoa</taxon>
        <taxon>Spiralia</taxon>
        <taxon>Gnathifera</taxon>
        <taxon>Rotifera</taxon>
        <taxon>Eurotatoria</taxon>
        <taxon>Bdelloidea</taxon>
        <taxon>Adinetida</taxon>
        <taxon>Adinetidae</taxon>
        <taxon>Adineta</taxon>
    </lineage>
</organism>
<dbReference type="InterPro" id="IPR006020">
    <property type="entry name" value="PTB/PI_dom"/>
</dbReference>
<dbReference type="GO" id="GO:0031267">
    <property type="term" value="F:small GTPase binding"/>
    <property type="evidence" value="ECO:0007669"/>
    <property type="project" value="TreeGrafter"/>
</dbReference>
<protein>
    <recommendedName>
        <fullName evidence="12">Rab-GAP TBC domain-containing protein</fullName>
    </recommendedName>
</protein>
<comment type="caution">
    <text evidence="13">The sequence shown here is derived from an EMBL/GenBank/DDBJ whole genome shotgun (WGS) entry which is preliminary data.</text>
</comment>
<dbReference type="GO" id="GO:0016787">
    <property type="term" value="F:hydrolase activity"/>
    <property type="evidence" value="ECO:0007669"/>
    <property type="project" value="UniProtKB-KW"/>
</dbReference>
<evidence type="ECO:0000256" key="9">
    <source>
        <dbReference type="SAM" id="Coils"/>
    </source>
</evidence>
<dbReference type="Pfam" id="PF19420">
    <property type="entry name" value="DDAH_eukar"/>
    <property type="match status" value="1"/>
</dbReference>
<comment type="subcellular location">
    <subcellularLocation>
        <location evidence="1">Membrane</location>
    </subcellularLocation>
</comment>
<dbReference type="InterPro" id="IPR035969">
    <property type="entry name" value="Rab-GAP_TBC_sf"/>
</dbReference>
<dbReference type="SUPFAM" id="SSF55909">
    <property type="entry name" value="Pentein"/>
    <property type="match status" value="1"/>
</dbReference>
<evidence type="ECO:0000256" key="8">
    <source>
        <dbReference type="ARBA" id="ARBA00023136"/>
    </source>
</evidence>
<dbReference type="Pfam" id="PF04505">
    <property type="entry name" value="CD225"/>
    <property type="match status" value="1"/>
</dbReference>
<evidence type="ECO:0000256" key="10">
    <source>
        <dbReference type="SAM" id="MobiDB-lite"/>
    </source>
</evidence>
<dbReference type="Gene3D" id="1.10.472.80">
    <property type="entry name" value="Ypt/Rab-GAP domain of gyp1p, domain 3"/>
    <property type="match status" value="1"/>
</dbReference>
<keyword evidence="4" id="KW-0343">GTPase activation</keyword>
<keyword evidence="7 11" id="KW-1133">Transmembrane helix</keyword>
<keyword evidence="9" id="KW-0175">Coiled coil</keyword>
<dbReference type="FunFam" id="1.10.472.80:FF:000027">
    <property type="entry name" value="GTPase activating protein (Evi5)"/>
    <property type="match status" value="1"/>
</dbReference>
<evidence type="ECO:0000256" key="6">
    <source>
        <dbReference type="ARBA" id="ARBA00022801"/>
    </source>
</evidence>
<accession>A0A819ARD6</accession>
<dbReference type="Gene3D" id="2.30.29.30">
    <property type="entry name" value="Pleckstrin-homology domain (PH domain)/Phosphotyrosine-binding domain (PTB)"/>
    <property type="match status" value="1"/>
</dbReference>
<dbReference type="GO" id="GO:0016020">
    <property type="term" value="C:membrane"/>
    <property type="evidence" value="ECO:0007669"/>
    <property type="project" value="UniProtKB-SubCell"/>
</dbReference>
<dbReference type="Pfam" id="PF12473">
    <property type="entry name" value="DUF3694"/>
    <property type="match status" value="1"/>
</dbReference>
<feature type="transmembrane region" description="Helical" evidence="11">
    <location>
        <begin position="77"/>
        <end position="102"/>
    </location>
</feature>
<dbReference type="Proteomes" id="UP000663868">
    <property type="component" value="Unassembled WGS sequence"/>
</dbReference>
<dbReference type="PANTHER" id="PTHR47219">
    <property type="entry name" value="RAB GTPASE-ACTIVATING PROTEIN 1-LIKE"/>
    <property type="match status" value="1"/>
</dbReference>
<feature type="domain" description="Rab-GAP TBC" evidence="12">
    <location>
        <begin position="647"/>
        <end position="836"/>
    </location>
</feature>
<feature type="region of interest" description="Disordered" evidence="10">
    <location>
        <begin position="1057"/>
        <end position="1081"/>
    </location>
</feature>
<evidence type="ECO:0000256" key="4">
    <source>
        <dbReference type="ARBA" id="ARBA00022468"/>
    </source>
</evidence>
<keyword evidence="5 11" id="KW-0812">Transmembrane</keyword>
<proteinExistence type="inferred from homology"/>
<dbReference type="Gene3D" id="1.10.8.270">
    <property type="entry name" value="putative rabgap domain of human tbc1 domain family member 14 like domains"/>
    <property type="match status" value="1"/>
</dbReference>
<dbReference type="InterPro" id="IPR000195">
    <property type="entry name" value="Rab-GAP-TBC_dom"/>
</dbReference>
<feature type="coiled-coil region" evidence="9">
    <location>
        <begin position="919"/>
        <end position="1034"/>
    </location>
</feature>
<dbReference type="GO" id="GO:0005096">
    <property type="term" value="F:GTPase activator activity"/>
    <property type="evidence" value="ECO:0007669"/>
    <property type="project" value="UniProtKB-KW"/>
</dbReference>
<comment type="similarity">
    <text evidence="2">Belongs to the CD225/Dispanin family.</text>
</comment>
<dbReference type="FunFam" id="1.10.8.270:FF:000001">
    <property type="entry name" value="TBC1 domain family member 1"/>
    <property type="match status" value="1"/>
</dbReference>
<dbReference type="PROSITE" id="PS50086">
    <property type="entry name" value="TBC_RABGAP"/>
    <property type="match status" value="1"/>
</dbReference>
<dbReference type="SMART" id="SM00164">
    <property type="entry name" value="TBC"/>
    <property type="match status" value="1"/>
</dbReference>
<dbReference type="SUPFAM" id="SSF50729">
    <property type="entry name" value="PH domain-like"/>
    <property type="match status" value="1"/>
</dbReference>
<dbReference type="InterPro" id="IPR022164">
    <property type="entry name" value="Kinesin-like"/>
</dbReference>
<evidence type="ECO:0000256" key="3">
    <source>
        <dbReference type="ARBA" id="ARBA00008532"/>
    </source>
</evidence>
<evidence type="ECO:0000256" key="11">
    <source>
        <dbReference type="SAM" id="Phobius"/>
    </source>
</evidence>
<reference evidence="13" key="1">
    <citation type="submission" date="2021-02" db="EMBL/GenBank/DDBJ databases">
        <authorList>
            <person name="Nowell W R."/>
        </authorList>
    </citation>
    <scope>NUCLEOTIDE SEQUENCE</scope>
</reference>
<feature type="compositionally biased region" description="Polar residues" evidence="10">
    <location>
        <begin position="1"/>
        <end position="13"/>
    </location>
</feature>
<evidence type="ECO:0000313" key="13">
    <source>
        <dbReference type="EMBL" id="CAF3788293.1"/>
    </source>
</evidence>
<name>A0A819ARD6_9BILA</name>
<evidence type="ECO:0000256" key="5">
    <source>
        <dbReference type="ARBA" id="ARBA00022692"/>
    </source>
</evidence>
<dbReference type="Gene3D" id="1.10.10.750">
    <property type="entry name" value="Ypt/Rab-GAP domain of gyp1p, domain 1"/>
    <property type="match status" value="1"/>
</dbReference>
<dbReference type="InterPro" id="IPR050302">
    <property type="entry name" value="Rab_GAP_TBC_domain"/>
</dbReference>
<dbReference type="FunFam" id="3.75.10.10:FF:000004">
    <property type="entry name" value="N(G),N(G)-dimethylarginine dimethylaminohydrolase 1"/>
    <property type="match status" value="1"/>
</dbReference>
<evidence type="ECO:0000259" key="12">
    <source>
        <dbReference type="PROSITE" id="PS50086"/>
    </source>
</evidence>
<dbReference type="InterPro" id="IPR011993">
    <property type="entry name" value="PH-like_dom_sf"/>
</dbReference>
<dbReference type="PANTHER" id="PTHR47219:SF9">
    <property type="entry name" value="GTPASE ACTIVATING PROTEIN AND CENTROSOME-ASSOCIATED, ISOFORM B"/>
    <property type="match status" value="1"/>
</dbReference>
<dbReference type="EMBL" id="CAJOBB010000981">
    <property type="protein sequence ID" value="CAF3788293.1"/>
    <property type="molecule type" value="Genomic_DNA"/>
</dbReference>
<evidence type="ECO:0000256" key="2">
    <source>
        <dbReference type="ARBA" id="ARBA00006843"/>
    </source>
</evidence>
<dbReference type="InterPro" id="IPR007593">
    <property type="entry name" value="CD225/Dispanin_fam"/>
</dbReference>
<keyword evidence="6" id="KW-0378">Hydrolase</keyword>
<feature type="region of interest" description="Disordered" evidence="10">
    <location>
        <begin position="1"/>
        <end position="27"/>
    </location>
</feature>
<gene>
    <name evidence="13" type="ORF">KXQ929_LOCUS16298</name>
</gene>